<dbReference type="Pfam" id="PF02515">
    <property type="entry name" value="CoA_transf_3"/>
    <property type="match status" value="1"/>
</dbReference>
<dbReference type="Gene3D" id="3.40.50.10540">
    <property type="entry name" value="Crotonobetainyl-coa:carnitine coa-transferase, domain 1"/>
    <property type="match status" value="1"/>
</dbReference>
<dbReference type="GO" id="GO:0016740">
    <property type="term" value="F:transferase activity"/>
    <property type="evidence" value="ECO:0007669"/>
    <property type="project" value="UniProtKB-KW"/>
</dbReference>
<dbReference type="OrthoDB" id="8649260at2"/>
<dbReference type="Proteomes" id="UP000199120">
    <property type="component" value="Unassembled WGS sequence"/>
</dbReference>
<dbReference type="InterPro" id="IPR050509">
    <property type="entry name" value="CoA-transferase_III"/>
</dbReference>
<dbReference type="PANTHER" id="PTHR48228:SF6">
    <property type="entry name" value="L-CARNITINE COA-TRANSFERASE"/>
    <property type="match status" value="1"/>
</dbReference>
<dbReference type="InterPro" id="IPR044855">
    <property type="entry name" value="CoA-Trfase_III_dom3_sf"/>
</dbReference>
<organism evidence="2 3">
    <name type="scientific">Paraburkholderia caballeronis</name>
    <dbReference type="NCBI Taxonomy" id="416943"/>
    <lineage>
        <taxon>Bacteria</taxon>
        <taxon>Pseudomonadati</taxon>
        <taxon>Pseudomonadota</taxon>
        <taxon>Betaproteobacteria</taxon>
        <taxon>Burkholderiales</taxon>
        <taxon>Burkholderiaceae</taxon>
        <taxon>Paraburkholderia</taxon>
    </lineage>
</organism>
<protein>
    <submittedName>
        <fullName evidence="2">Benzylsuccinate CoA-transferase BbsE subunit</fullName>
    </submittedName>
</protein>
<gene>
    <name evidence="2" type="ORF">SAMN05192542_12448</name>
</gene>
<reference evidence="3" key="1">
    <citation type="submission" date="2016-10" db="EMBL/GenBank/DDBJ databases">
        <authorList>
            <person name="Varghese N."/>
            <person name="Submissions S."/>
        </authorList>
    </citation>
    <scope>NUCLEOTIDE SEQUENCE [LARGE SCALE GENOMIC DNA]</scope>
    <source>
        <strain evidence="3">LMG 26416</strain>
    </source>
</reference>
<dbReference type="AlphaFoldDB" id="A0A1H7VEV1"/>
<dbReference type="PANTHER" id="PTHR48228">
    <property type="entry name" value="SUCCINYL-COA--D-CITRAMALATE COA-TRANSFERASE"/>
    <property type="match status" value="1"/>
</dbReference>
<keyword evidence="1 2" id="KW-0808">Transferase</keyword>
<dbReference type="InterPro" id="IPR023606">
    <property type="entry name" value="CoA-Trfase_III_dom_1_sf"/>
</dbReference>
<dbReference type="Gene3D" id="3.30.1540.10">
    <property type="entry name" value="formyl-coa transferase, domain 3"/>
    <property type="match status" value="1"/>
</dbReference>
<evidence type="ECO:0000313" key="2">
    <source>
        <dbReference type="EMBL" id="SEM07594.1"/>
    </source>
</evidence>
<name>A0A1H7VEV1_9BURK</name>
<dbReference type="STRING" id="416943.SAMN05445871_0641"/>
<evidence type="ECO:0000256" key="1">
    <source>
        <dbReference type="ARBA" id="ARBA00022679"/>
    </source>
</evidence>
<evidence type="ECO:0000313" key="3">
    <source>
        <dbReference type="Proteomes" id="UP000199120"/>
    </source>
</evidence>
<dbReference type="EMBL" id="FOAJ01000024">
    <property type="protein sequence ID" value="SEM07594.1"/>
    <property type="molecule type" value="Genomic_DNA"/>
</dbReference>
<accession>A0A1H7VEV1</accession>
<dbReference type="SUPFAM" id="SSF89796">
    <property type="entry name" value="CoA-transferase family III (CaiB/BaiF)"/>
    <property type="match status" value="1"/>
</dbReference>
<dbReference type="InterPro" id="IPR003673">
    <property type="entry name" value="CoA-Trfase_fam_III"/>
</dbReference>
<keyword evidence="3" id="KW-1185">Reference proteome</keyword>
<sequence length="433" mass="46770">MNAIERLPQERARVAAPLRDVHVLEWSDAMSASFCARLLADLGADALKVEPPGAGDPLRRLGPFAPDAAYGDDGALFAYLNHGKRSVTLDVGRGLGAALFKRLVETTDLLVTSKTLAELDALGLGADVLHEINPALVVLSVARFGSFAAQNGAASTPPASTDFTLTHHVGYAFHQARPVHEPHRQPPVACADREVALAAGVAAANGAIWGLLDAQLNGEGRAIECSQADVIAHLLIEPVADYGRGERTFSRVREELQGTEVAGGLIWLLPCSDGFVMISPREQHQWDRWVELLGSPPWSKDAALCGERAARNENWLILQDEMSVWTRTRTRAEVFERAQAARVACFPVSGARDLLDNEQLHARAFFDQWSGTGGAALPMPGLPFRLDTSSGATLPRGRQVRPPRLGEANRDVFETMLGLSPGELEQLRQQGVV</sequence>
<proteinExistence type="predicted"/>